<gene>
    <name evidence="4" type="ORF">CR194_01560</name>
</gene>
<dbReference type="Pfam" id="PF07697">
    <property type="entry name" value="7TMR-HDED"/>
    <property type="match status" value="1"/>
</dbReference>
<dbReference type="SMART" id="SM00471">
    <property type="entry name" value="HDc"/>
    <property type="match status" value="1"/>
</dbReference>
<dbReference type="NCBIfam" id="TIGR00277">
    <property type="entry name" value="HDIG"/>
    <property type="match status" value="1"/>
</dbReference>
<evidence type="ECO:0000256" key="1">
    <source>
        <dbReference type="SAM" id="MobiDB-lite"/>
    </source>
</evidence>
<dbReference type="InterPro" id="IPR052722">
    <property type="entry name" value="PgpH_phosphodiesterase"/>
</dbReference>
<dbReference type="PANTHER" id="PTHR36442:SF1">
    <property type="entry name" value="CYCLIC-DI-AMP PHOSPHODIESTERASE PGPH"/>
    <property type="match status" value="1"/>
</dbReference>
<feature type="transmembrane region" description="Helical" evidence="2">
    <location>
        <begin position="359"/>
        <end position="377"/>
    </location>
</feature>
<feature type="transmembrane region" description="Helical" evidence="2">
    <location>
        <begin position="436"/>
        <end position="454"/>
    </location>
</feature>
<dbReference type="CDD" id="cd00077">
    <property type="entry name" value="HDc"/>
    <property type="match status" value="1"/>
</dbReference>
<evidence type="ECO:0000313" key="5">
    <source>
        <dbReference type="Proteomes" id="UP000248214"/>
    </source>
</evidence>
<dbReference type="PANTHER" id="PTHR36442">
    <property type="entry name" value="CYCLIC-DI-AMP PHOSPHODIESTERASE PGPH"/>
    <property type="match status" value="1"/>
</dbReference>
<feature type="transmembrane region" description="Helical" evidence="2">
    <location>
        <begin position="297"/>
        <end position="318"/>
    </location>
</feature>
<keyword evidence="2" id="KW-0472">Membrane</keyword>
<evidence type="ECO:0000256" key="2">
    <source>
        <dbReference type="SAM" id="Phobius"/>
    </source>
</evidence>
<organism evidence="4 5">
    <name type="scientific">Salipaludibacillus keqinensis</name>
    <dbReference type="NCBI Taxonomy" id="2045207"/>
    <lineage>
        <taxon>Bacteria</taxon>
        <taxon>Bacillati</taxon>
        <taxon>Bacillota</taxon>
        <taxon>Bacilli</taxon>
        <taxon>Bacillales</taxon>
        <taxon>Bacillaceae</taxon>
    </lineage>
</organism>
<accession>A0A323TGJ4</accession>
<evidence type="ECO:0000313" key="4">
    <source>
        <dbReference type="EMBL" id="PYZ94252.1"/>
    </source>
</evidence>
<keyword evidence="2" id="KW-0812">Transmembrane</keyword>
<dbReference type="SUPFAM" id="SSF109604">
    <property type="entry name" value="HD-domain/PDEase-like"/>
    <property type="match status" value="1"/>
</dbReference>
<feature type="domain" description="HD/PDEase" evidence="3">
    <location>
        <begin position="518"/>
        <end position="674"/>
    </location>
</feature>
<name>A0A323TGJ4_9BACI</name>
<dbReference type="InterPro" id="IPR003607">
    <property type="entry name" value="HD/PDEase_dom"/>
</dbReference>
<dbReference type="Proteomes" id="UP000248214">
    <property type="component" value="Unassembled WGS sequence"/>
</dbReference>
<dbReference type="InterPro" id="IPR011624">
    <property type="entry name" value="Metal-dep_PHydrolase_7TM_extra"/>
</dbReference>
<feature type="transmembrane region" description="Helical" evidence="2">
    <location>
        <begin position="466"/>
        <end position="489"/>
    </location>
</feature>
<evidence type="ECO:0000259" key="3">
    <source>
        <dbReference type="SMART" id="SM00471"/>
    </source>
</evidence>
<feature type="transmembrane region" description="Helical" evidence="2">
    <location>
        <begin position="330"/>
        <end position="353"/>
    </location>
</feature>
<dbReference type="Pfam" id="PF01966">
    <property type="entry name" value="HD"/>
    <property type="match status" value="1"/>
</dbReference>
<feature type="transmembrane region" description="Helical" evidence="2">
    <location>
        <begin position="21"/>
        <end position="43"/>
    </location>
</feature>
<dbReference type="OrthoDB" id="9806952at2"/>
<feature type="transmembrane region" description="Helical" evidence="2">
    <location>
        <begin position="407"/>
        <end position="424"/>
    </location>
</feature>
<keyword evidence="5" id="KW-1185">Reference proteome</keyword>
<dbReference type="Gene3D" id="1.10.3210.10">
    <property type="entry name" value="Hypothetical protein af1432"/>
    <property type="match status" value="1"/>
</dbReference>
<dbReference type="Pfam" id="PF07698">
    <property type="entry name" value="7TM-7TMR_HD"/>
    <property type="match status" value="1"/>
</dbReference>
<proteinExistence type="predicted"/>
<feature type="region of interest" description="Disordered" evidence="1">
    <location>
        <begin position="118"/>
        <end position="138"/>
    </location>
</feature>
<dbReference type="InterPro" id="IPR006674">
    <property type="entry name" value="HD_domain"/>
</dbReference>
<keyword evidence="2" id="KW-1133">Transmembrane helix</keyword>
<reference evidence="4 5" key="1">
    <citation type="submission" date="2017-10" db="EMBL/GenBank/DDBJ databases">
        <title>Bacillus sp. nov., a halophilic bacterium isolated from a Keqin Lake.</title>
        <authorList>
            <person name="Wang H."/>
        </authorList>
    </citation>
    <scope>NUCLEOTIDE SEQUENCE [LARGE SCALE GENOMIC DNA]</scope>
    <source>
        <strain evidence="4 5">KQ-12</strain>
    </source>
</reference>
<dbReference type="RefSeq" id="WP_110607887.1">
    <property type="nucleotide sequence ID" value="NZ_PDOD01000001.1"/>
</dbReference>
<dbReference type="InterPro" id="IPR006675">
    <property type="entry name" value="HDIG_dom"/>
</dbReference>
<protein>
    <recommendedName>
        <fullName evidence="3">HD/PDEase domain-containing protein</fullName>
    </recommendedName>
</protein>
<dbReference type="EMBL" id="PDOD01000001">
    <property type="protein sequence ID" value="PYZ94252.1"/>
    <property type="molecule type" value="Genomic_DNA"/>
</dbReference>
<dbReference type="AlphaFoldDB" id="A0A323TGJ4"/>
<sequence>MAKRSSIDHQSWWKKLQNHRYIRLFFFLLLGIITYSLLVSNIIPDTLEVEQGTVSDNDIRSPLTIENKAETERLEQEAFDAVEPVYSMRSRYSQNQIERIQDIFHSIKQVRAEVAEREEEIDTITEGSEEEEETNNQEELIEEFTLEEKIDRTRELLTEQTNDHLADETLETLLRVSPEDLQIAQETTTSAVYDVMTEEIEMAQVDQAKDEVERQVDIQSVSPTLTRAMKEISRFGIMANYMIDEEATVEAREQAVEMVEPVMLREGHLIVEEGQVITSDVYQQLALVGLTEDINVVYPYLGLAIIVMLLMGMLSYYLNDAKTTLQTNNTHLLMYGVIYSVTLVLLKLVSMMHVIDVDGITYIAPVAMGTILITTLLQSRVALFTSMVFAIVASIMFNNQAPGVVDYSHGIYVFFSGVAGVFFLNKSHRIIRMLQTGMFVSLINVLVVLAIILLKNAQFGWIEIGLNLAFAAIAGFIAVVLTVGLLPFFEAGFGILSTTKLIELSNPNHPLLRKILLEAPGTYHHSVIVANLAEAACESVGANGLLARVGAYYHDIGKTRRPHFFIENQMKIENPHDTISPKLSKTIIIAHPYDGAEMLKSYKIPKELIDIAEQHHGTTLLKYFYHKAKQESDEVISEKDFRYPGPKATNKESAIVGIADCVEAAVRSMQHPTNEKIEMLVRKIVTDRLEDGQFDECDLTLKELNMISTSMCETLQGTFHSRIEYPEDDLPKVKEETK</sequence>
<comment type="caution">
    <text evidence="4">The sequence shown here is derived from an EMBL/GenBank/DDBJ whole genome shotgun (WGS) entry which is preliminary data.</text>
</comment>
<dbReference type="InterPro" id="IPR011621">
    <property type="entry name" value="Metal-dep_PHydrolase_7TM_intra"/>
</dbReference>